<name>B1VMH3_STRGG</name>
<evidence type="ECO:0000256" key="1">
    <source>
        <dbReference type="SAM" id="MobiDB-lite"/>
    </source>
</evidence>
<evidence type="ECO:0000313" key="2">
    <source>
        <dbReference type="EMBL" id="BAG20283.1"/>
    </source>
</evidence>
<sequence>MYRRAEPWGLRGTRLLRGPASDIHAHFGATPNTHATDPHGSRKKVKALITDQGLHQRAGDENRARALSSESAVLGLQRSL</sequence>
<gene>
    <name evidence="2" type="ordered locus">SGR_3454</name>
</gene>
<dbReference type="AlphaFoldDB" id="B1VMH3"/>
<feature type="region of interest" description="Disordered" evidence="1">
    <location>
        <begin position="53"/>
        <end position="80"/>
    </location>
</feature>
<dbReference type="KEGG" id="sgr:SGR_3454"/>
<dbReference type="EMBL" id="AP009493">
    <property type="protein sequence ID" value="BAG20283.1"/>
    <property type="molecule type" value="Genomic_DNA"/>
</dbReference>
<accession>B1VMH3</accession>
<reference evidence="3" key="1">
    <citation type="journal article" date="2008" name="J. Bacteriol.">
        <title>Genome sequence of the streptomycin-producing microorganism Streptomyces griseus IFO 13350.</title>
        <authorList>
            <person name="Ohnishi Y."/>
            <person name="Ishikawa J."/>
            <person name="Hara H."/>
            <person name="Suzuki H."/>
            <person name="Ikenoya M."/>
            <person name="Ikeda H."/>
            <person name="Yamashita A."/>
            <person name="Hattori M."/>
            <person name="Horinouchi S."/>
        </authorList>
    </citation>
    <scope>NUCLEOTIDE SEQUENCE [LARGE SCALE GENOMIC DNA]</scope>
    <source>
        <strain evidence="3">JCM 4626 / NBRC 13350</strain>
    </source>
</reference>
<proteinExistence type="predicted"/>
<dbReference type="HOGENOM" id="CLU_2588215_0_0_11"/>
<dbReference type="Proteomes" id="UP000001685">
    <property type="component" value="Chromosome"/>
</dbReference>
<organism evidence="2 3">
    <name type="scientific">Streptomyces griseus subsp. griseus (strain JCM 4626 / CBS 651.72 / NBRC 13350 / KCC S-0626 / ISP 5235)</name>
    <dbReference type="NCBI Taxonomy" id="455632"/>
    <lineage>
        <taxon>Bacteria</taxon>
        <taxon>Bacillati</taxon>
        <taxon>Actinomycetota</taxon>
        <taxon>Actinomycetes</taxon>
        <taxon>Kitasatosporales</taxon>
        <taxon>Streptomycetaceae</taxon>
        <taxon>Streptomyces</taxon>
    </lineage>
</organism>
<evidence type="ECO:0000313" key="3">
    <source>
        <dbReference type="Proteomes" id="UP000001685"/>
    </source>
</evidence>
<protein>
    <submittedName>
        <fullName evidence="2">Uncharacterized protein</fullName>
    </submittedName>
</protein>